<feature type="domain" description="ABC3 transporter permease C-terminal" evidence="8">
    <location>
        <begin position="299"/>
        <end position="411"/>
    </location>
</feature>
<dbReference type="OrthoDB" id="9770036at2"/>
<evidence type="ECO:0000259" key="8">
    <source>
        <dbReference type="Pfam" id="PF02687"/>
    </source>
</evidence>
<keyword evidence="3 7" id="KW-0812">Transmembrane</keyword>
<keyword evidence="2" id="KW-1003">Cell membrane</keyword>
<evidence type="ECO:0000256" key="7">
    <source>
        <dbReference type="SAM" id="Phobius"/>
    </source>
</evidence>
<evidence type="ECO:0000259" key="9">
    <source>
        <dbReference type="Pfam" id="PF12704"/>
    </source>
</evidence>
<dbReference type="GO" id="GO:0005886">
    <property type="term" value="C:plasma membrane"/>
    <property type="evidence" value="ECO:0007669"/>
    <property type="project" value="UniProtKB-SubCell"/>
</dbReference>
<evidence type="ECO:0000256" key="5">
    <source>
        <dbReference type="ARBA" id="ARBA00023136"/>
    </source>
</evidence>
<feature type="transmembrane region" description="Helical" evidence="7">
    <location>
        <begin position="29"/>
        <end position="49"/>
    </location>
</feature>
<proteinExistence type="inferred from homology"/>
<dbReference type="InterPro" id="IPR025857">
    <property type="entry name" value="MacB_PCD"/>
</dbReference>
<dbReference type="AlphaFoldDB" id="A0A1M5R8Z2"/>
<keyword evidence="11" id="KW-1185">Reference proteome</keyword>
<dbReference type="EMBL" id="FQWD01000007">
    <property type="protein sequence ID" value="SHH22822.1"/>
    <property type="molecule type" value="Genomic_DNA"/>
</dbReference>
<evidence type="ECO:0000256" key="3">
    <source>
        <dbReference type="ARBA" id="ARBA00022692"/>
    </source>
</evidence>
<evidence type="ECO:0000313" key="11">
    <source>
        <dbReference type="Proteomes" id="UP000184520"/>
    </source>
</evidence>
<dbReference type="InterPro" id="IPR050250">
    <property type="entry name" value="Macrolide_Exporter_MacB"/>
</dbReference>
<dbReference type="InterPro" id="IPR003838">
    <property type="entry name" value="ABC3_permease_C"/>
</dbReference>
<dbReference type="PANTHER" id="PTHR30572:SF4">
    <property type="entry name" value="ABC TRANSPORTER PERMEASE YTRF"/>
    <property type="match status" value="1"/>
</dbReference>
<comment type="similarity">
    <text evidence="6">Belongs to the ABC-4 integral membrane protein family.</text>
</comment>
<feature type="transmembrane region" description="Helical" evidence="7">
    <location>
        <begin position="341"/>
        <end position="365"/>
    </location>
</feature>
<organism evidence="10 11">
    <name type="scientific">Marisediminitalea aggregata</name>
    <dbReference type="NCBI Taxonomy" id="634436"/>
    <lineage>
        <taxon>Bacteria</taxon>
        <taxon>Pseudomonadati</taxon>
        <taxon>Pseudomonadota</taxon>
        <taxon>Gammaproteobacteria</taxon>
        <taxon>Alteromonadales</taxon>
        <taxon>Alteromonadaceae</taxon>
        <taxon>Marisediminitalea</taxon>
    </lineage>
</organism>
<dbReference type="RefSeq" id="WP_073325033.1">
    <property type="nucleotide sequence ID" value="NZ_FQWD01000007.1"/>
</dbReference>
<dbReference type="GO" id="GO:0022857">
    <property type="term" value="F:transmembrane transporter activity"/>
    <property type="evidence" value="ECO:0007669"/>
    <property type="project" value="TreeGrafter"/>
</dbReference>
<gene>
    <name evidence="10" type="ORF">SAMN05216361_4092</name>
</gene>
<feature type="transmembrane region" description="Helical" evidence="7">
    <location>
        <begin position="294"/>
        <end position="320"/>
    </location>
</feature>
<dbReference type="Pfam" id="PF12704">
    <property type="entry name" value="MacB_PCD"/>
    <property type="match status" value="1"/>
</dbReference>
<evidence type="ECO:0000313" key="10">
    <source>
        <dbReference type="EMBL" id="SHH22822.1"/>
    </source>
</evidence>
<sequence length="418" mass="45086">MAGTLNAATLKLLIGDALNELLSQKLRTFLTLLGMIFGVGAVIAMLNIGKGAEREALKMIGAMGLQNLIVEAHSYNKEELQEIREESLGLTYSDVQAALHTLPFITGYSAEKQIKLFALYSDFAKADATAVGVTASYFTLASMQTSQGRLLSPEDEKRVAQVAVLGSDVARNLFADQDPIGQYVKVNHLWFEVVGVLATPDFNKDAFQGVKLGGDRNQVFVPLATSQMKLSAEPLANELDVVKLQVDEDYSTVLAAKAVTQLLSQRHAGVEDYQLIIPVQLLAQQENTQRIFNIVMACVAGISLLVGGIGIMNIMLANVLERTREIGLLRAVGATQRDIKLQFITESFVISVVGGLLGIVFGLVLSEIIGFYSEWAVSWSLTAIVLSVSICLLVGVGFGVFPAIKASKLNPIDALHTD</sequence>
<evidence type="ECO:0000256" key="1">
    <source>
        <dbReference type="ARBA" id="ARBA00004651"/>
    </source>
</evidence>
<dbReference type="PANTHER" id="PTHR30572">
    <property type="entry name" value="MEMBRANE COMPONENT OF TRANSPORTER-RELATED"/>
    <property type="match status" value="1"/>
</dbReference>
<protein>
    <submittedName>
        <fullName evidence="10">Putative ABC transport system permease protein</fullName>
    </submittedName>
</protein>
<dbReference type="Pfam" id="PF02687">
    <property type="entry name" value="FtsX"/>
    <property type="match status" value="1"/>
</dbReference>
<name>A0A1M5R8Z2_9ALTE</name>
<keyword evidence="5 7" id="KW-0472">Membrane</keyword>
<evidence type="ECO:0000256" key="2">
    <source>
        <dbReference type="ARBA" id="ARBA00022475"/>
    </source>
</evidence>
<keyword evidence="4 7" id="KW-1133">Transmembrane helix</keyword>
<reference evidence="11" key="1">
    <citation type="submission" date="2016-11" db="EMBL/GenBank/DDBJ databases">
        <authorList>
            <person name="Varghese N."/>
            <person name="Submissions S."/>
        </authorList>
    </citation>
    <scope>NUCLEOTIDE SEQUENCE [LARGE SCALE GENOMIC DNA]</scope>
    <source>
        <strain evidence="11">CGMCC 1.8995</strain>
    </source>
</reference>
<comment type="subcellular location">
    <subcellularLocation>
        <location evidence="1">Cell membrane</location>
        <topology evidence="1">Multi-pass membrane protein</topology>
    </subcellularLocation>
</comment>
<feature type="domain" description="MacB-like periplasmic core" evidence="9">
    <location>
        <begin position="28"/>
        <end position="261"/>
    </location>
</feature>
<dbReference type="STRING" id="634436.SAMN05216361_4092"/>
<evidence type="ECO:0000256" key="4">
    <source>
        <dbReference type="ARBA" id="ARBA00022989"/>
    </source>
</evidence>
<feature type="transmembrane region" description="Helical" evidence="7">
    <location>
        <begin position="377"/>
        <end position="401"/>
    </location>
</feature>
<accession>A0A1M5R8Z2</accession>
<dbReference type="Proteomes" id="UP000184520">
    <property type="component" value="Unassembled WGS sequence"/>
</dbReference>
<evidence type="ECO:0000256" key="6">
    <source>
        <dbReference type="ARBA" id="ARBA00038076"/>
    </source>
</evidence>